<comment type="similarity">
    <text evidence="1">Belongs to the isochorismatase family.</text>
</comment>
<dbReference type="GO" id="GO:0008936">
    <property type="term" value="F:nicotinamidase activity"/>
    <property type="evidence" value="ECO:0007669"/>
    <property type="project" value="InterPro"/>
</dbReference>
<sequence length="252" mass="27491">MDVLKKMMPMEEESCFVLPNGGGDGVENGSDGDGKVGLVLIDIIKGFCTVGAGNLAPTEPNGQISEMVEEANRISRIFCDRKWPIFALLDTHYPDKPELPFPPHCIIGSGEENFVPELLWLEKEEENVTIRRKDCIDGIIGSINKDGSNVFVHWVKQNQIQTILVLGICTDLCVVDFVSTALAGRNVGMFPPLEDVVVYSRGCATYDLPPEVAADIKGAVAHPQEAMHHIGLYMAKARGARIVSQISIGSRN</sequence>
<evidence type="ECO:0000313" key="3">
    <source>
        <dbReference type="EMBL" id="KMZ65390.1"/>
    </source>
</evidence>
<dbReference type="InterPro" id="IPR044717">
    <property type="entry name" value="NIC1"/>
</dbReference>
<evidence type="ECO:0000259" key="2">
    <source>
        <dbReference type="Pfam" id="PF00857"/>
    </source>
</evidence>
<reference evidence="4" key="1">
    <citation type="journal article" date="2016" name="Nature">
        <title>The genome of the seagrass Zostera marina reveals angiosperm adaptation to the sea.</title>
        <authorList>
            <person name="Olsen J.L."/>
            <person name="Rouze P."/>
            <person name="Verhelst B."/>
            <person name="Lin Y.-C."/>
            <person name="Bayer T."/>
            <person name="Collen J."/>
            <person name="Dattolo E."/>
            <person name="De Paoli E."/>
            <person name="Dittami S."/>
            <person name="Maumus F."/>
            <person name="Michel G."/>
            <person name="Kersting A."/>
            <person name="Lauritano C."/>
            <person name="Lohaus R."/>
            <person name="Toepel M."/>
            <person name="Tonon T."/>
            <person name="Vanneste K."/>
            <person name="Amirebrahimi M."/>
            <person name="Brakel J."/>
            <person name="Bostroem C."/>
            <person name="Chovatia M."/>
            <person name="Grimwood J."/>
            <person name="Jenkins J.W."/>
            <person name="Jueterbock A."/>
            <person name="Mraz A."/>
            <person name="Stam W.T."/>
            <person name="Tice H."/>
            <person name="Bornberg-Bauer E."/>
            <person name="Green P.J."/>
            <person name="Pearson G.A."/>
            <person name="Procaccini G."/>
            <person name="Duarte C.M."/>
            <person name="Schmutz J."/>
            <person name="Reusch T.B.H."/>
            <person name="Van de Peer Y."/>
        </authorList>
    </citation>
    <scope>NUCLEOTIDE SEQUENCE [LARGE SCALE GENOMIC DNA]</scope>
    <source>
        <strain evidence="4">cv. Finnish</strain>
    </source>
</reference>
<keyword evidence="4" id="KW-1185">Reference proteome</keyword>
<dbReference type="Pfam" id="PF00857">
    <property type="entry name" value="Isochorismatase"/>
    <property type="match status" value="1"/>
</dbReference>
<accession>A0A0K9PB23</accession>
<comment type="caution">
    <text evidence="3">The sequence shown here is derived from an EMBL/GenBank/DDBJ whole genome shotgun (WGS) entry which is preliminary data.</text>
</comment>
<protein>
    <recommendedName>
        <fullName evidence="2">Isochorismatase-like domain-containing protein</fullName>
    </recommendedName>
</protein>
<dbReference type="GO" id="GO:0019365">
    <property type="term" value="P:pyridine nucleotide salvage"/>
    <property type="evidence" value="ECO:0007669"/>
    <property type="project" value="InterPro"/>
</dbReference>
<evidence type="ECO:0000313" key="4">
    <source>
        <dbReference type="Proteomes" id="UP000036987"/>
    </source>
</evidence>
<dbReference type="STRING" id="29655.A0A0K9PB23"/>
<dbReference type="OrthoDB" id="2013482at2759"/>
<dbReference type="EMBL" id="LFYR01001041">
    <property type="protein sequence ID" value="KMZ65390.1"/>
    <property type="molecule type" value="Genomic_DNA"/>
</dbReference>
<dbReference type="Gene3D" id="3.40.50.850">
    <property type="entry name" value="Isochorismatase-like"/>
    <property type="match status" value="1"/>
</dbReference>
<name>A0A0K9PB23_ZOSMR</name>
<dbReference type="SUPFAM" id="SSF52499">
    <property type="entry name" value="Isochorismatase-like hydrolases"/>
    <property type="match status" value="1"/>
</dbReference>
<dbReference type="PANTHER" id="PTHR47297:SF2">
    <property type="entry name" value="OS02G0606800 PROTEIN"/>
    <property type="match status" value="1"/>
</dbReference>
<dbReference type="OMA" id="CHHPDKP"/>
<gene>
    <name evidence="3" type="ORF">ZOSMA_323G00160</name>
</gene>
<dbReference type="InterPro" id="IPR000868">
    <property type="entry name" value="Isochorismatase-like_dom"/>
</dbReference>
<dbReference type="AlphaFoldDB" id="A0A0K9PB23"/>
<dbReference type="InterPro" id="IPR036380">
    <property type="entry name" value="Isochorismatase-like_sf"/>
</dbReference>
<evidence type="ECO:0000256" key="1">
    <source>
        <dbReference type="ARBA" id="ARBA00006336"/>
    </source>
</evidence>
<dbReference type="Proteomes" id="UP000036987">
    <property type="component" value="Unassembled WGS sequence"/>
</dbReference>
<feature type="domain" description="Isochorismatase-like" evidence="2">
    <location>
        <begin position="38"/>
        <end position="210"/>
    </location>
</feature>
<dbReference type="PANTHER" id="PTHR47297">
    <property type="match status" value="1"/>
</dbReference>
<dbReference type="CDD" id="cd00431">
    <property type="entry name" value="cysteine_hydrolases"/>
    <property type="match status" value="1"/>
</dbReference>
<proteinExistence type="inferred from homology"/>
<organism evidence="3 4">
    <name type="scientific">Zostera marina</name>
    <name type="common">Eelgrass</name>
    <dbReference type="NCBI Taxonomy" id="29655"/>
    <lineage>
        <taxon>Eukaryota</taxon>
        <taxon>Viridiplantae</taxon>
        <taxon>Streptophyta</taxon>
        <taxon>Embryophyta</taxon>
        <taxon>Tracheophyta</taxon>
        <taxon>Spermatophyta</taxon>
        <taxon>Magnoliopsida</taxon>
        <taxon>Liliopsida</taxon>
        <taxon>Zosteraceae</taxon>
        <taxon>Zostera</taxon>
    </lineage>
</organism>